<organism evidence="2 3">
    <name type="scientific">Aspergillus heteromorphus CBS 117.55</name>
    <dbReference type="NCBI Taxonomy" id="1448321"/>
    <lineage>
        <taxon>Eukaryota</taxon>
        <taxon>Fungi</taxon>
        <taxon>Dikarya</taxon>
        <taxon>Ascomycota</taxon>
        <taxon>Pezizomycotina</taxon>
        <taxon>Eurotiomycetes</taxon>
        <taxon>Eurotiomycetidae</taxon>
        <taxon>Eurotiales</taxon>
        <taxon>Aspergillaceae</taxon>
        <taxon>Aspergillus</taxon>
        <taxon>Aspergillus subgen. Circumdati</taxon>
    </lineage>
</organism>
<dbReference type="AlphaFoldDB" id="A0A317V4S5"/>
<feature type="chain" id="PRO_5016248757" description="Hydrophobic surface binding protein A" evidence="1">
    <location>
        <begin position="20"/>
        <end position="179"/>
    </location>
</feature>
<dbReference type="RefSeq" id="XP_025395461.1">
    <property type="nucleotide sequence ID" value="XM_025547402.1"/>
</dbReference>
<dbReference type="Proteomes" id="UP000247233">
    <property type="component" value="Unassembled WGS sequence"/>
</dbReference>
<dbReference type="PANTHER" id="PTHR38123">
    <property type="entry name" value="CELL WALL SERINE-THREONINE-RICH GALACTOMANNOPROTEIN MP1 (AFU_ORTHOLOGUE AFUA_4G03240)"/>
    <property type="match status" value="1"/>
</dbReference>
<dbReference type="GeneID" id="37069639"/>
<evidence type="ECO:0000313" key="3">
    <source>
        <dbReference type="Proteomes" id="UP000247233"/>
    </source>
</evidence>
<feature type="signal peptide" evidence="1">
    <location>
        <begin position="1"/>
        <end position="19"/>
    </location>
</feature>
<keyword evidence="3" id="KW-1185">Reference proteome</keyword>
<sequence length="179" mass="19173">MRLTFFSSTIFTLLTLTSSHVIKRDVRTVLSDFSTLTAHLDTFSAAVYSYSGGMPAALEIQNQETAIERAIDQTAMDTNATAPFSAVDSTTVTETLTTLEPVMRSSIAALVNKRQQFMAAGVGQAMQNNLRSLKMKTDGLSAALQSKASGSDKETIRLGTGDVDDAFDSAIDAYDTPAK</sequence>
<evidence type="ECO:0000313" key="2">
    <source>
        <dbReference type="EMBL" id="PWY69105.1"/>
    </source>
</evidence>
<dbReference type="VEuPathDB" id="FungiDB:BO70DRAFT_416999"/>
<dbReference type="Pfam" id="PF12296">
    <property type="entry name" value="HsbA"/>
    <property type="match status" value="1"/>
</dbReference>
<evidence type="ECO:0000256" key="1">
    <source>
        <dbReference type="SAM" id="SignalP"/>
    </source>
</evidence>
<dbReference type="EMBL" id="MSFL01000034">
    <property type="protein sequence ID" value="PWY69105.1"/>
    <property type="molecule type" value="Genomic_DNA"/>
</dbReference>
<comment type="caution">
    <text evidence="2">The sequence shown here is derived from an EMBL/GenBank/DDBJ whole genome shotgun (WGS) entry which is preliminary data.</text>
</comment>
<accession>A0A317V4S5</accession>
<proteinExistence type="predicted"/>
<dbReference type="OrthoDB" id="3485059at2759"/>
<keyword evidence="1" id="KW-0732">Signal</keyword>
<evidence type="ECO:0008006" key="4">
    <source>
        <dbReference type="Google" id="ProtNLM"/>
    </source>
</evidence>
<dbReference type="PANTHER" id="PTHR38123:SF1">
    <property type="entry name" value="HYDROPHOBIC SURFACE BINDING PROTEIN"/>
    <property type="match status" value="1"/>
</dbReference>
<protein>
    <recommendedName>
        <fullName evidence="4">Hydrophobic surface binding protein A</fullName>
    </recommendedName>
</protein>
<dbReference type="Gene3D" id="1.20.1280.140">
    <property type="match status" value="1"/>
</dbReference>
<name>A0A317V4S5_9EURO</name>
<gene>
    <name evidence="2" type="ORF">BO70DRAFT_416999</name>
</gene>
<dbReference type="GO" id="GO:0005576">
    <property type="term" value="C:extracellular region"/>
    <property type="evidence" value="ECO:0007669"/>
    <property type="project" value="TreeGrafter"/>
</dbReference>
<dbReference type="InterPro" id="IPR021054">
    <property type="entry name" value="Cell_wall_mannoprotein_1"/>
</dbReference>
<reference evidence="2 3" key="1">
    <citation type="submission" date="2016-12" db="EMBL/GenBank/DDBJ databases">
        <title>The genomes of Aspergillus section Nigri reveals drivers in fungal speciation.</title>
        <authorList>
            <consortium name="DOE Joint Genome Institute"/>
            <person name="Vesth T.C."/>
            <person name="Nybo J."/>
            <person name="Theobald S."/>
            <person name="Brandl J."/>
            <person name="Frisvad J.C."/>
            <person name="Nielsen K.F."/>
            <person name="Lyhne E.K."/>
            <person name="Kogle M.E."/>
            <person name="Kuo A."/>
            <person name="Riley R."/>
            <person name="Clum A."/>
            <person name="Nolan M."/>
            <person name="Lipzen A."/>
            <person name="Salamov A."/>
            <person name="Henrissat B."/>
            <person name="Wiebenga A."/>
            <person name="De Vries R.P."/>
            <person name="Grigoriev I.V."/>
            <person name="Mortensen U.H."/>
            <person name="Andersen M.R."/>
            <person name="Baker S.E."/>
        </authorList>
    </citation>
    <scope>NUCLEOTIDE SEQUENCE [LARGE SCALE GENOMIC DNA]</scope>
    <source>
        <strain evidence="2 3">CBS 117.55</strain>
    </source>
</reference>